<dbReference type="PANTHER" id="PTHR43294:SF21">
    <property type="entry name" value="CATION TRANSPORTING ATPASE"/>
    <property type="match status" value="1"/>
</dbReference>
<protein>
    <submittedName>
        <fullName evidence="3">Uncharacterized protein</fullName>
    </submittedName>
</protein>
<evidence type="ECO:0000313" key="4">
    <source>
        <dbReference type="Proteomes" id="UP000663873"/>
    </source>
</evidence>
<sequence length="58" mass="6326">TAIEKCRLAGVKVILISGDHPVTVCALAKRLTIFSPESETVEDVAIKLNIPVERVEPR</sequence>
<evidence type="ECO:0000313" key="3">
    <source>
        <dbReference type="EMBL" id="CAF4887224.1"/>
    </source>
</evidence>
<keyword evidence="2" id="KW-1003">Cell membrane</keyword>
<accession>A0A821UBZ0</accession>
<dbReference type="InterPro" id="IPR023214">
    <property type="entry name" value="HAD_sf"/>
</dbReference>
<dbReference type="GO" id="GO:0036376">
    <property type="term" value="P:sodium ion export across plasma membrane"/>
    <property type="evidence" value="ECO:0007669"/>
    <property type="project" value="TreeGrafter"/>
</dbReference>
<dbReference type="GO" id="GO:0006883">
    <property type="term" value="P:intracellular sodium ion homeostasis"/>
    <property type="evidence" value="ECO:0007669"/>
    <property type="project" value="TreeGrafter"/>
</dbReference>
<dbReference type="AlphaFoldDB" id="A0A821UBZ0"/>
<dbReference type="GO" id="GO:0005886">
    <property type="term" value="C:plasma membrane"/>
    <property type="evidence" value="ECO:0007669"/>
    <property type="project" value="UniProtKB-SubCell"/>
</dbReference>
<name>A0A821UBZ0_9BILA</name>
<gene>
    <name evidence="3" type="ORF">UJA718_LOCUS44958</name>
</gene>
<comment type="caution">
    <text evidence="3">The sequence shown here is derived from an EMBL/GenBank/DDBJ whole genome shotgun (WGS) entry which is preliminary data.</text>
</comment>
<dbReference type="PANTHER" id="PTHR43294">
    <property type="entry name" value="SODIUM/POTASSIUM-TRANSPORTING ATPASE SUBUNIT ALPHA"/>
    <property type="match status" value="1"/>
</dbReference>
<dbReference type="EMBL" id="CAJOBP010072342">
    <property type="protein sequence ID" value="CAF4887224.1"/>
    <property type="molecule type" value="Genomic_DNA"/>
</dbReference>
<dbReference type="InterPro" id="IPR050510">
    <property type="entry name" value="Cation_transp_ATPase_P-type"/>
</dbReference>
<keyword evidence="4" id="KW-1185">Reference proteome</keyword>
<organism evidence="3 4">
    <name type="scientific">Rotaria socialis</name>
    <dbReference type="NCBI Taxonomy" id="392032"/>
    <lineage>
        <taxon>Eukaryota</taxon>
        <taxon>Metazoa</taxon>
        <taxon>Spiralia</taxon>
        <taxon>Gnathifera</taxon>
        <taxon>Rotifera</taxon>
        <taxon>Eurotatoria</taxon>
        <taxon>Bdelloidea</taxon>
        <taxon>Philodinida</taxon>
        <taxon>Philodinidae</taxon>
        <taxon>Rotaria</taxon>
    </lineage>
</organism>
<dbReference type="Proteomes" id="UP000663873">
    <property type="component" value="Unassembled WGS sequence"/>
</dbReference>
<evidence type="ECO:0000256" key="1">
    <source>
        <dbReference type="ARBA" id="ARBA00004651"/>
    </source>
</evidence>
<reference evidence="3" key="1">
    <citation type="submission" date="2021-02" db="EMBL/GenBank/DDBJ databases">
        <authorList>
            <person name="Nowell W R."/>
        </authorList>
    </citation>
    <scope>NUCLEOTIDE SEQUENCE</scope>
</reference>
<feature type="non-terminal residue" evidence="3">
    <location>
        <position position="1"/>
    </location>
</feature>
<dbReference type="Gene3D" id="3.40.50.1000">
    <property type="entry name" value="HAD superfamily/HAD-like"/>
    <property type="match status" value="1"/>
</dbReference>
<dbReference type="GO" id="GO:1902600">
    <property type="term" value="P:proton transmembrane transport"/>
    <property type="evidence" value="ECO:0007669"/>
    <property type="project" value="TreeGrafter"/>
</dbReference>
<dbReference type="GO" id="GO:1990573">
    <property type="term" value="P:potassium ion import across plasma membrane"/>
    <property type="evidence" value="ECO:0007669"/>
    <property type="project" value="TreeGrafter"/>
</dbReference>
<dbReference type="GO" id="GO:0005391">
    <property type="term" value="F:P-type sodium:potassium-exchanging transporter activity"/>
    <property type="evidence" value="ECO:0007669"/>
    <property type="project" value="TreeGrafter"/>
</dbReference>
<evidence type="ECO:0000256" key="2">
    <source>
        <dbReference type="ARBA" id="ARBA00022475"/>
    </source>
</evidence>
<proteinExistence type="predicted"/>
<dbReference type="GO" id="GO:0030007">
    <property type="term" value="P:intracellular potassium ion homeostasis"/>
    <property type="evidence" value="ECO:0007669"/>
    <property type="project" value="TreeGrafter"/>
</dbReference>
<keyword evidence="2" id="KW-0472">Membrane</keyword>
<comment type="subcellular location">
    <subcellularLocation>
        <location evidence="1">Cell membrane</location>
        <topology evidence="1">Multi-pass membrane protein</topology>
    </subcellularLocation>
</comment>
<feature type="non-terminal residue" evidence="3">
    <location>
        <position position="58"/>
    </location>
</feature>
<dbReference type="SUPFAM" id="SSF56784">
    <property type="entry name" value="HAD-like"/>
    <property type="match status" value="1"/>
</dbReference>
<dbReference type="InterPro" id="IPR036412">
    <property type="entry name" value="HAD-like_sf"/>
</dbReference>